<keyword evidence="3" id="KW-0732">Signal</keyword>
<feature type="region of interest" description="Disordered" evidence="1">
    <location>
        <begin position="336"/>
        <end position="356"/>
    </location>
</feature>
<dbReference type="GO" id="GO:0005524">
    <property type="term" value="F:ATP binding"/>
    <property type="evidence" value="ECO:0007669"/>
    <property type="project" value="InterPro"/>
</dbReference>
<dbReference type="FunFam" id="1.10.510.10:FF:000462">
    <property type="entry name" value="Receptor tyrosine kinase"/>
    <property type="match status" value="1"/>
</dbReference>
<accession>A0A9W9ZGX8</accession>
<evidence type="ECO:0000313" key="6">
    <source>
        <dbReference type="Proteomes" id="UP001163046"/>
    </source>
</evidence>
<dbReference type="Proteomes" id="UP001163046">
    <property type="component" value="Unassembled WGS sequence"/>
</dbReference>
<keyword evidence="6" id="KW-1185">Reference proteome</keyword>
<feature type="domain" description="Protein kinase" evidence="4">
    <location>
        <begin position="412"/>
        <end position="734"/>
    </location>
</feature>
<evidence type="ECO:0000259" key="4">
    <source>
        <dbReference type="PROSITE" id="PS50011"/>
    </source>
</evidence>
<name>A0A9W9ZGX8_9CNID</name>
<feature type="region of interest" description="Disordered" evidence="1">
    <location>
        <begin position="754"/>
        <end position="791"/>
    </location>
</feature>
<keyword evidence="2" id="KW-0472">Membrane</keyword>
<dbReference type="Pfam" id="PF07714">
    <property type="entry name" value="PK_Tyr_Ser-Thr"/>
    <property type="match status" value="1"/>
</dbReference>
<dbReference type="GO" id="GO:0043235">
    <property type="term" value="C:receptor complex"/>
    <property type="evidence" value="ECO:0007669"/>
    <property type="project" value="TreeGrafter"/>
</dbReference>
<evidence type="ECO:0000313" key="5">
    <source>
        <dbReference type="EMBL" id="KAJ7380809.1"/>
    </source>
</evidence>
<organism evidence="5 6">
    <name type="scientific">Desmophyllum pertusum</name>
    <dbReference type="NCBI Taxonomy" id="174260"/>
    <lineage>
        <taxon>Eukaryota</taxon>
        <taxon>Metazoa</taxon>
        <taxon>Cnidaria</taxon>
        <taxon>Anthozoa</taxon>
        <taxon>Hexacorallia</taxon>
        <taxon>Scleractinia</taxon>
        <taxon>Caryophylliina</taxon>
        <taxon>Caryophylliidae</taxon>
        <taxon>Desmophyllum</taxon>
    </lineage>
</organism>
<dbReference type="PANTHER" id="PTHR24416">
    <property type="entry name" value="TYROSINE-PROTEIN KINASE RECEPTOR"/>
    <property type="match status" value="1"/>
</dbReference>
<feature type="chain" id="PRO_5040761951" description="Protein kinase domain-containing protein" evidence="3">
    <location>
        <begin position="19"/>
        <end position="791"/>
    </location>
</feature>
<dbReference type="GO" id="GO:0007169">
    <property type="term" value="P:cell surface receptor protein tyrosine kinase signaling pathway"/>
    <property type="evidence" value="ECO:0007669"/>
    <property type="project" value="TreeGrafter"/>
</dbReference>
<dbReference type="InterPro" id="IPR020635">
    <property type="entry name" value="Tyr_kinase_cat_dom"/>
</dbReference>
<keyword evidence="2" id="KW-1133">Transmembrane helix</keyword>
<dbReference type="OrthoDB" id="538607at2759"/>
<evidence type="ECO:0000256" key="3">
    <source>
        <dbReference type="SAM" id="SignalP"/>
    </source>
</evidence>
<dbReference type="PROSITE" id="PS00109">
    <property type="entry name" value="PROTEIN_KINASE_TYR"/>
    <property type="match status" value="1"/>
</dbReference>
<feature type="signal peptide" evidence="3">
    <location>
        <begin position="1"/>
        <end position="18"/>
    </location>
</feature>
<evidence type="ECO:0000256" key="1">
    <source>
        <dbReference type="SAM" id="MobiDB-lite"/>
    </source>
</evidence>
<dbReference type="InterPro" id="IPR008266">
    <property type="entry name" value="Tyr_kinase_AS"/>
</dbReference>
<reference evidence="5" key="1">
    <citation type="submission" date="2023-01" db="EMBL/GenBank/DDBJ databases">
        <title>Genome assembly of the deep-sea coral Lophelia pertusa.</title>
        <authorList>
            <person name="Herrera S."/>
            <person name="Cordes E."/>
        </authorList>
    </citation>
    <scope>NUCLEOTIDE SEQUENCE</scope>
    <source>
        <strain evidence="5">USNM1676648</strain>
        <tissue evidence="5">Polyp</tissue>
    </source>
</reference>
<proteinExistence type="predicted"/>
<dbReference type="SUPFAM" id="SSF56112">
    <property type="entry name" value="Protein kinase-like (PK-like)"/>
    <property type="match status" value="1"/>
</dbReference>
<sequence length="791" mass="87973">MVPVFLGIIWLCTQFALSCQTITKDFVGVLTGDDNLTVFADGDLVGQNGGNWYATKWFSFSRKTKLIAVSVSNIQVASVDFLACSVTKWSQIEAGNVKSSPVASAWKMDGRKPIIPTMHGHSLTLETITVVHLECMEFLHVFTGLVQKIMGQNRFICRRRFSDEEKASNSTLISIFGYKSTHIISLYLDGVFIAKAARKLTLIRDQHKLQAAQVEDRSANDVLFAASSSNGVRTDKWWRCTSQYHKGWFLPSYDDSSWSRAYVAGGTGYHFIASDAKWIGNPFITKNTYCRRNLTTLKPVVHIPHAPKTASPTRLLQPSPSTVYTTTMITGSTIASITRSQNNTSPPRAPGTRASSSTYVNKASTLLIVMIAVSGVTALVIGLAVPCYVWRKRRNRRKHRTKDKWEMNNDDVTVCEELGHGAFGKVCKGILQATSCMAHGLSVQKASKKEAKLTIIVAVKMLQENASPDQKNDFLEEISLMKAVGSHKNIREGKKVKDTNAAYMNLRESPLASPRRPSDQNNPGNYELAVNDIGEVNVAFSKTDSSIDIRLVSTLPVNGGEQKQDEEDSLTPRDMMSFSWQTAKGMEYLSGKGIVHRDLAARNVLVCDNNLVKVADFGLARSTLGENVYHTTGQHNKLPVKWMSPEAINDGVFTTKSDVWSYGVLLWEIATLGGFPYPGIRNRELMRLLKRGYRMEKPDMCSEEFYQLMTRCWADNPDARPTFTALCQDLEDWMLRDTPYLDLDQLDEDQPYYDASAVSASSGSSCEEHASENPNSNVTAVDLACDNKDDK</sequence>
<dbReference type="PANTHER" id="PTHR24416:SF583">
    <property type="entry name" value="RECEPTOR PROTEIN-TYROSINE KINASE"/>
    <property type="match status" value="1"/>
</dbReference>
<feature type="compositionally biased region" description="Low complexity" evidence="1">
    <location>
        <begin position="755"/>
        <end position="765"/>
    </location>
</feature>
<dbReference type="EMBL" id="MU826352">
    <property type="protein sequence ID" value="KAJ7380809.1"/>
    <property type="molecule type" value="Genomic_DNA"/>
</dbReference>
<comment type="caution">
    <text evidence="5">The sequence shown here is derived from an EMBL/GenBank/DDBJ whole genome shotgun (WGS) entry which is preliminary data.</text>
</comment>
<keyword evidence="2" id="KW-0812">Transmembrane</keyword>
<dbReference type="PRINTS" id="PR00109">
    <property type="entry name" value="TYRKINASE"/>
</dbReference>
<dbReference type="GO" id="GO:0004714">
    <property type="term" value="F:transmembrane receptor protein tyrosine kinase activity"/>
    <property type="evidence" value="ECO:0007669"/>
    <property type="project" value="TreeGrafter"/>
</dbReference>
<dbReference type="GO" id="GO:0005886">
    <property type="term" value="C:plasma membrane"/>
    <property type="evidence" value="ECO:0007669"/>
    <property type="project" value="TreeGrafter"/>
</dbReference>
<dbReference type="SMART" id="SM00219">
    <property type="entry name" value="TyrKc"/>
    <property type="match status" value="1"/>
</dbReference>
<gene>
    <name evidence="5" type="ORF">OS493_007191</name>
</gene>
<feature type="transmembrane region" description="Helical" evidence="2">
    <location>
        <begin position="366"/>
        <end position="390"/>
    </location>
</feature>
<dbReference type="AlphaFoldDB" id="A0A9W9ZGX8"/>
<protein>
    <recommendedName>
        <fullName evidence="4">Protein kinase domain-containing protein</fullName>
    </recommendedName>
</protein>
<feature type="compositionally biased region" description="Polar residues" evidence="1">
    <location>
        <begin position="336"/>
        <end position="346"/>
    </location>
</feature>
<dbReference type="InterPro" id="IPR050122">
    <property type="entry name" value="RTK"/>
</dbReference>
<dbReference type="InterPro" id="IPR001245">
    <property type="entry name" value="Ser-Thr/Tyr_kinase_cat_dom"/>
</dbReference>
<dbReference type="PROSITE" id="PS50011">
    <property type="entry name" value="PROTEIN_KINASE_DOM"/>
    <property type="match status" value="1"/>
</dbReference>
<dbReference type="Gene3D" id="1.10.510.10">
    <property type="entry name" value="Transferase(Phosphotransferase) domain 1"/>
    <property type="match status" value="1"/>
</dbReference>
<dbReference type="InterPro" id="IPR000719">
    <property type="entry name" value="Prot_kinase_dom"/>
</dbReference>
<dbReference type="Gene3D" id="3.30.200.20">
    <property type="entry name" value="Phosphorylase Kinase, domain 1"/>
    <property type="match status" value="1"/>
</dbReference>
<dbReference type="InterPro" id="IPR011009">
    <property type="entry name" value="Kinase-like_dom_sf"/>
</dbReference>
<evidence type="ECO:0000256" key="2">
    <source>
        <dbReference type="SAM" id="Phobius"/>
    </source>
</evidence>
<dbReference type="CDD" id="cd00192">
    <property type="entry name" value="PTKc"/>
    <property type="match status" value="1"/>
</dbReference>